<keyword evidence="3" id="KW-0804">Transcription</keyword>
<evidence type="ECO:0000313" key="8">
    <source>
        <dbReference type="Proteomes" id="UP000237000"/>
    </source>
</evidence>
<dbReference type="AlphaFoldDB" id="A0A2P5EF43"/>
<evidence type="ECO:0000259" key="6">
    <source>
        <dbReference type="PROSITE" id="PS51005"/>
    </source>
</evidence>
<dbReference type="InterPro" id="IPR003441">
    <property type="entry name" value="NAC-dom"/>
</dbReference>
<feature type="domain" description="NAC" evidence="6">
    <location>
        <begin position="1"/>
        <end position="99"/>
    </location>
</feature>
<dbReference type="GO" id="GO:0006355">
    <property type="term" value="P:regulation of DNA-templated transcription"/>
    <property type="evidence" value="ECO:0007669"/>
    <property type="project" value="InterPro"/>
</dbReference>
<evidence type="ECO:0000256" key="4">
    <source>
        <dbReference type="ARBA" id="ARBA00023242"/>
    </source>
</evidence>
<organism evidence="7 8">
    <name type="scientific">Trema orientale</name>
    <name type="common">Charcoal tree</name>
    <name type="synonym">Celtis orientalis</name>
    <dbReference type="NCBI Taxonomy" id="63057"/>
    <lineage>
        <taxon>Eukaryota</taxon>
        <taxon>Viridiplantae</taxon>
        <taxon>Streptophyta</taxon>
        <taxon>Embryophyta</taxon>
        <taxon>Tracheophyta</taxon>
        <taxon>Spermatophyta</taxon>
        <taxon>Magnoliopsida</taxon>
        <taxon>eudicotyledons</taxon>
        <taxon>Gunneridae</taxon>
        <taxon>Pentapetalae</taxon>
        <taxon>rosids</taxon>
        <taxon>fabids</taxon>
        <taxon>Rosales</taxon>
        <taxon>Cannabaceae</taxon>
        <taxon>Trema</taxon>
    </lineage>
</organism>
<keyword evidence="2" id="KW-0238">DNA-binding</keyword>
<keyword evidence="1" id="KW-0805">Transcription regulation</keyword>
<protein>
    <submittedName>
        <fullName evidence="7">NAC domain containing protein</fullName>
    </submittedName>
</protein>
<dbReference type="GO" id="GO:0003677">
    <property type="term" value="F:DNA binding"/>
    <property type="evidence" value="ECO:0007669"/>
    <property type="project" value="UniProtKB-KW"/>
</dbReference>
<evidence type="ECO:0000256" key="2">
    <source>
        <dbReference type="ARBA" id="ARBA00023125"/>
    </source>
</evidence>
<feature type="compositionally biased region" description="Polar residues" evidence="5">
    <location>
        <begin position="191"/>
        <end position="209"/>
    </location>
</feature>
<feature type="region of interest" description="Disordered" evidence="5">
    <location>
        <begin position="187"/>
        <end position="209"/>
    </location>
</feature>
<dbReference type="Proteomes" id="UP000237000">
    <property type="component" value="Unassembled WGS sequence"/>
</dbReference>
<feature type="region of interest" description="Disordered" evidence="5">
    <location>
        <begin position="95"/>
        <end position="140"/>
    </location>
</feature>
<dbReference type="STRING" id="63057.A0A2P5EF43"/>
<dbReference type="OrthoDB" id="10381888at2759"/>
<dbReference type="EMBL" id="JXTC01000167">
    <property type="protein sequence ID" value="PON84150.1"/>
    <property type="molecule type" value="Genomic_DNA"/>
</dbReference>
<proteinExistence type="predicted"/>
<dbReference type="SUPFAM" id="SSF101941">
    <property type="entry name" value="NAC domain"/>
    <property type="match status" value="1"/>
</dbReference>
<dbReference type="InterPro" id="IPR036093">
    <property type="entry name" value="NAC_dom_sf"/>
</dbReference>
<sequence>MYKPYEDEKWYFFTTRDRKHKIGDRVDRFAGNGYWRRSGGGKDVVSDGSKIGKKEHFVFYIGKPPSGLRTDWNIYKYKRATTRRKKEDGEAIEHNLEGQVHPSEENNNNEPALRQSRKKRRIDLSGLCNNGNGTKSYSNKPAATDELDIFEDFTAPTILSPNPFGGSTIPPTNGNNPLYLELMIEHEAANHRTTTQQQHPDNQQGPTNS</sequence>
<dbReference type="PROSITE" id="PS51005">
    <property type="entry name" value="NAC"/>
    <property type="match status" value="1"/>
</dbReference>
<evidence type="ECO:0000256" key="5">
    <source>
        <dbReference type="SAM" id="MobiDB-lite"/>
    </source>
</evidence>
<feature type="compositionally biased region" description="Polar residues" evidence="5">
    <location>
        <begin position="127"/>
        <end position="140"/>
    </location>
</feature>
<dbReference type="InParanoid" id="A0A2P5EF43"/>
<reference evidence="8" key="1">
    <citation type="submission" date="2016-06" db="EMBL/GenBank/DDBJ databases">
        <title>Parallel loss of symbiosis genes in relatives of nitrogen-fixing non-legume Parasponia.</title>
        <authorList>
            <person name="Van Velzen R."/>
            <person name="Holmer R."/>
            <person name="Bu F."/>
            <person name="Rutten L."/>
            <person name="Van Zeijl A."/>
            <person name="Liu W."/>
            <person name="Santuari L."/>
            <person name="Cao Q."/>
            <person name="Sharma T."/>
            <person name="Shen D."/>
            <person name="Roswanjaya Y."/>
            <person name="Wardhani T."/>
            <person name="Kalhor M.S."/>
            <person name="Jansen J."/>
            <person name="Van den Hoogen J."/>
            <person name="Gungor B."/>
            <person name="Hartog M."/>
            <person name="Hontelez J."/>
            <person name="Verver J."/>
            <person name="Yang W.-C."/>
            <person name="Schijlen E."/>
            <person name="Repin R."/>
            <person name="Schilthuizen M."/>
            <person name="Schranz E."/>
            <person name="Heidstra R."/>
            <person name="Miyata K."/>
            <person name="Fedorova E."/>
            <person name="Kohlen W."/>
            <person name="Bisseling T."/>
            <person name="Smit S."/>
            <person name="Geurts R."/>
        </authorList>
    </citation>
    <scope>NUCLEOTIDE SEQUENCE [LARGE SCALE GENOMIC DNA]</scope>
    <source>
        <strain evidence="8">cv. RG33-2</strain>
    </source>
</reference>
<dbReference type="Gene3D" id="2.170.150.80">
    <property type="entry name" value="NAC domain"/>
    <property type="match status" value="1"/>
</dbReference>
<keyword evidence="8" id="KW-1185">Reference proteome</keyword>
<evidence type="ECO:0000313" key="7">
    <source>
        <dbReference type="EMBL" id="PON84150.1"/>
    </source>
</evidence>
<dbReference type="PANTHER" id="PTHR31744">
    <property type="entry name" value="PROTEIN CUP-SHAPED COTYLEDON 2-RELATED"/>
    <property type="match status" value="1"/>
</dbReference>
<keyword evidence="4" id="KW-0539">Nucleus</keyword>
<gene>
    <name evidence="7" type="ORF">TorRG33x02_200480</name>
</gene>
<evidence type="ECO:0000256" key="3">
    <source>
        <dbReference type="ARBA" id="ARBA00023163"/>
    </source>
</evidence>
<accession>A0A2P5EF43</accession>
<comment type="caution">
    <text evidence="7">The sequence shown here is derived from an EMBL/GenBank/DDBJ whole genome shotgun (WGS) entry which is preliminary data.</text>
</comment>
<name>A0A2P5EF43_TREOI</name>
<evidence type="ECO:0000256" key="1">
    <source>
        <dbReference type="ARBA" id="ARBA00023015"/>
    </source>
</evidence>
<dbReference type="Pfam" id="PF02365">
    <property type="entry name" value="NAM"/>
    <property type="match status" value="1"/>
</dbReference>